<feature type="compositionally biased region" description="Polar residues" evidence="1">
    <location>
        <begin position="13"/>
        <end position="24"/>
    </location>
</feature>
<evidence type="ECO:0000313" key="3">
    <source>
        <dbReference type="Proteomes" id="UP001190700"/>
    </source>
</evidence>
<keyword evidence="3" id="KW-1185">Reference proteome</keyword>
<evidence type="ECO:0000256" key="1">
    <source>
        <dbReference type="SAM" id="MobiDB-lite"/>
    </source>
</evidence>
<dbReference type="EMBL" id="LGRX02021088">
    <property type="protein sequence ID" value="KAK3257053.1"/>
    <property type="molecule type" value="Genomic_DNA"/>
</dbReference>
<dbReference type="Proteomes" id="UP001190700">
    <property type="component" value="Unassembled WGS sequence"/>
</dbReference>
<gene>
    <name evidence="2" type="ORF">CYMTET_33845</name>
</gene>
<organism evidence="2 3">
    <name type="scientific">Cymbomonas tetramitiformis</name>
    <dbReference type="NCBI Taxonomy" id="36881"/>
    <lineage>
        <taxon>Eukaryota</taxon>
        <taxon>Viridiplantae</taxon>
        <taxon>Chlorophyta</taxon>
        <taxon>Pyramimonadophyceae</taxon>
        <taxon>Pyramimonadales</taxon>
        <taxon>Pyramimonadaceae</taxon>
        <taxon>Cymbomonas</taxon>
    </lineage>
</organism>
<feature type="region of interest" description="Disordered" evidence="1">
    <location>
        <begin position="13"/>
        <end position="58"/>
    </location>
</feature>
<protein>
    <submittedName>
        <fullName evidence="2">Uncharacterized protein</fullName>
    </submittedName>
</protein>
<proteinExistence type="predicted"/>
<feature type="compositionally biased region" description="Basic and acidic residues" evidence="1">
    <location>
        <begin position="46"/>
        <end position="58"/>
    </location>
</feature>
<evidence type="ECO:0000313" key="2">
    <source>
        <dbReference type="EMBL" id="KAK3257053.1"/>
    </source>
</evidence>
<dbReference type="AlphaFoldDB" id="A0AAE0FCU0"/>
<name>A0AAE0FCU0_9CHLO</name>
<accession>A0AAE0FCU0</accession>
<sequence>MLGHLPLQLTTVASSTLSSQQTEPEPSALLEKSQKETKGATKRKRYSNEEKGSGLEKRQATLQIGLRAGVDDLGNNLPQPPIAIIFRGTGKRISEAEKRAYDPRVLVYFQKCAWVDRTTAIEWQNGTLIPWLNEHIPHEESGAGREVKHDVDYEDEWLEDGENLQKYFTKSGCNITATGEGDDAITPEGLDTFTFERPTILAVIQEMPVQHLVAPISHTEMQEEVEEPELQELDSEESEDECTDEEEKWFLPDGFVTVKDAPSANQLNYSMVGRHIMFKWNGVGWCHGVKGDRVPVSAVSSATPHAHMSLAGSYTTTGRWRQTKTPIR</sequence>
<reference evidence="2 3" key="1">
    <citation type="journal article" date="2015" name="Genome Biol. Evol.">
        <title>Comparative Genomics of a Bacterivorous Green Alga Reveals Evolutionary Causalities and Consequences of Phago-Mixotrophic Mode of Nutrition.</title>
        <authorList>
            <person name="Burns J.A."/>
            <person name="Paasch A."/>
            <person name="Narechania A."/>
            <person name="Kim E."/>
        </authorList>
    </citation>
    <scope>NUCLEOTIDE SEQUENCE [LARGE SCALE GENOMIC DNA]</scope>
    <source>
        <strain evidence="2 3">PLY_AMNH</strain>
    </source>
</reference>
<comment type="caution">
    <text evidence="2">The sequence shown here is derived from an EMBL/GenBank/DDBJ whole genome shotgun (WGS) entry which is preliminary data.</text>
</comment>